<dbReference type="KEGG" id="mequ:KFV11_01480"/>
<gene>
    <name evidence="3" type="ORF">KFV11_01480</name>
</gene>
<dbReference type="Gene3D" id="3.40.50.300">
    <property type="entry name" value="P-loop containing nucleotide triphosphate hydrolases"/>
    <property type="match status" value="1"/>
</dbReference>
<dbReference type="PANTHER" id="PTHR43581:SF4">
    <property type="entry name" value="ATP_GTP PHOSPHATASE"/>
    <property type="match status" value="1"/>
</dbReference>
<dbReference type="RefSeq" id="WP_254250141.1">
    <property type="nucleotide sequence ID" value="NZ_CP073809.1"/>
</dbReference>
<dbReference type="CDD" id="cd01026">
    <property type="entry name" value="TOPRIM_OLD"/>
    <property type="match status" value="1"/>
</dbReference>
<dbReference type="Pfam" id="PF20469">
    <property type="entry name" value="OLD-like_TOPRIM"/>
    <property type="match status" value="1"/>
</dbReference>
<dbReference type="InterPro" id="IPR003959">
    <property type="entry name" value="ATPase_AAA_core"/>
</dbReference>
<protein>
    <submittedName>
        <fullName evidence="3">AAA family ATPase</fullName>
    </submittedName>
</protein>
<reference evidence="3" key="1">
    <citation type="submission" date="2021-04" db="EMBL/GenBank/DDBJ databases">
        <title>Complete Genome Sequences of Macrococcus spp. from dog and cattle.</title>
        <authorList>
            <person name="Schwendener S."/>
            <person name="Perreten V."/>
        </authorList>
    </citation>
    <scope>NUCLEOTIDE SEQUENCE</scope>
    <source>
        <strain evidence="3">Epi0143-OL</strain>
    </source>
</reference>
<dbReference type="InterPro" id="IPR034139">
    <property type="entry name" value="TOPRIM_OLD"/>
</dbReference>
<dbReference type="Pfam" id="PF13304">
    <property type="entry name" value="AAA_21"/>
    <property type="match status" value="1"/>
</dbReference>
<dbReference type="Proteomes" id="UP001057381">
    <property type="component" value="Chromosome"/>
</dbReference>
<dbReference type="PANTHER" id="PTHR43581">
    <property type="entry name" value="ATP/GTP PHOSPHATASE"/>
    <property type="match status" value="1"/>
</dbReference>
<feature type="domain" description="OLD protein-like TOPRIM" evidence="2">
    <location>
        <begin position="389"/>
        <end position="453"/>
    </location>
</feature>
<name>A0A9Q9BQZ4_9STAP</name>
<evidence type="ECO:0000259" key="2">
    <source>
        <dbReference type="Pfam" id="PF20469"/>
    </source>
</evidence>
<organism evidence="3 4">
    <name type="scientific">Macrococcus equipercicus</name>
    <dbReference type="NCBI Taxonomy" id="69967"/>
    <lineage>
        <taxon>Bacteria</taxon>
        <taxon>Bacillati</taxon>
        <taxon>Bacillota</taxon>
        <taxon>Bacilli</taxon>
        <taxon>Bacillales</taxon>
        <taxon>Staphylococcaceae</taxon>
        <taxon>Macrococcus</taxon>
    </lineage>
</organism>
<evidence type="ECO:0000313" key="3">
    <source>
        <dbReference type="EMBL" id="UTH14071.1"/>
    </source>
</evidence>
<evidence type="ECO:0000313" key="4">
    <source>
        <dbReference type="Proteomes" id="UP001057381"/>
    </source>
</evidence>
<proteinExistence type="predicted"/>
<dbReference type="EMBL" id="CP073809">
    <property type="protein sequence ID" value="UTH14071.1"/>
    <property type="molecule type" value="Genomic_DNA"/>
</dbReference>
<dbReference type="InterPro" id="IPR051396">
    <property type="entry name" value="Bact_Antivir_Def_Nuclease"/>
</dbReference>
<dbReference type="AlphaFoldDB" id="A0A9Q9BQZ4"/>
<sequence>MSIYLKELRIRNFKCFETLDIELKANLLLLGANNVGKTTLLEALELSLLTYKNVSKEMIFLNKNEILDNNKIAIIDILIEPEEKEFSDEWYDHFGAFVIEGEEKDGVGIRTILKYNDLKGEYELEKKAMNQWPKSDEVEQFIDYNKHPIRKELLDAIPVFYLDAKRDILTDMNNQYSYWGKLTGNIELAKEHVDDIEKSLKEIGQNIIDNSDILGYVTQKLNNVSKIMGTNNRSVEINPITQKIRDINKGMQIRISDEFSESFSIDNLGMGTRSWTTFLTLAAYIDLKEKEMKSKQKPFFPVLLLEEPESHLHPQAQRKIYQQMKDLKGQKFISTHSPIVAAQVQLEEILHVHKNGSSSRVSSINLDNLSQNEIRKIKEEVVKSRGDLLYANKVILCEGETEEQVLPVFYKHYFGHECFEAGINVIGVNGSGKYKPFLQISRDLGIEVFILSDGEEETIQEISKFYKQIFGEIGESLKDKNVVFLPNGADFENYLVNEGYKDELLDVIDNIEGKENFIETYIKRKHKTKGGRVETEEVCQKCKQHIYKNKIRDYSGEHGINSAIVDILHKKKTEYSAIIAHKIIERQDTTSIPLAIRDLFDRMNIKEETNEFNS</sequence>
<dbReference type="SUPFAM" id="SSF52540">
    <property type="entry name" value="P-loop containing nucleoside triphosphate hydrolases"/>
    <property type="match status" value="1"/>
</dbReference>
<feature type="domain" description="ATPase AAA-type core" evidence="1">
    <location>
        <begin position="29"/>
        <end position="340"/>
    </location>
</feature>
<evidence type="ECO:0000259" key="1">
    <source>
        <dbReference type="Pfam" id="PF13304"/>
    </source>
</evidence>
<dbReference type="InterPro" id="IPR027417">
    <property type="entry name" value="P-loop_NTPase"/>
</dbReference>
<accession>A0A9Q9BQZ4</accession>